<dbReference type="PRINTS" id="PR00469">
    <property type="entry name" value="PNDRDTASEII"/>
</dbReference>
<keyword evidence="2 6" id="KW-0285">Flavoprotein</keyword>
<evidence type="ECO:0000256" key="6">
    <source>
        <dbReference type="HAMAP-Rule" id="MF_01685"/>
    </source>
</evidence>
<organism evidence="9 10">
    <name type="scientific">Sporolactobacillus kofuensis</name>
    <dbReference type="NCBI Taxonomy" id="269672"/>
    <lineage>
        <taxon>Bacteria</taxon>
        <taxon>Bacillati</taxon>
        <taxon>Bacillota</taxon>
        <taxon>Bacilli</taxon>
        <taxon>Bacillales</taxon>
        <taxon>Sporolactobacillaceae</taxon>
        <taxon>Sporolactobacillus</taxon>
    </lineage>
</organism>
<feature type="domain" description="FAD/NAD(P)-binding" evidence="8">
    <location>
        <begin position="5"/>
        <end position="290"/>
    </location>
</feature>
<feature type="region of interest" description="Disordered" evidence="7">
    <location>
        <begin position="315"/>
        <end position="335"/>
    </location>
</feature>
<feature type="binding site" evidence="6">
    <location>
        <position position="87"/>
    </location>
    <ligand>
        <name>FAD</name>
        <dbReference type="ChEBI" id="CHEBI:57692"/>
    </ligand>
</feature>
<evidence type="ECO:0000256" key="2">
    <source>
        <dbReference type="ARBA" id="ARBA00022630"/>
    </source>
</evidence>
<evidence type="ECO:0000313" key="9">
    <source>
        <dbReference type="EMBL" id="MFC6386302.1"/>
    </source>
</evidence>
<feature type="compositionally biased region" description="Basic and acidic residues" evidence="7">
    <location>
        <begin position="325"/>
        <end position="335"/>
    </location>
</feature>
<dbReference type="Pfam" id="PF07992">
    <property type="entry name" value="Pyr_redox_2"/>
    <property type="match status" value="1"/>
</dbReference>
<feature type="binding site" evidence="6">
    <location>
        <position position="34"/>
    </location>
    <ligand>
        <name>FAD</name>
        <dbReference type="ChEBI" id="CHEBI:57692"/>
    </ligand>
</feature>
<dbReference type="SUPFAM" id="SSF51905">
    <property type="entry name" value="FAD/NAD(P)-binding domain"/>
    <property type="match status" value="1"/>
</dbReference>
<dbReference type="PRINTS" id="PR00368">
    <property type="entry name" value="FADPNR"/>
</dbReference>
<evidence type="ECO:0000313" key="10">
    <source>
        <dbReference type="Proteomes" id="UP001596267"/>
    </source>
</evidence>
<feature type="binding site" evidence="6">
    <location>
        <position position="47"/>
    </location>
    <ligand>
        <name>FAD</name>
        <dbReference type="ChEBI" id="CHEBI:57692"/>
    </ligand>
</feature>
<sequence>MIDVYDVTIIGGGPAGLYTAFYSGMRALKTKLIEAKNDLGGVVTQFYPEKTLYDVGGIVKITGEELVDQLVQQAETFQPNIVKNQVIDHLERQEDGIFKLTSTNGDVHFTRKIILAVGCGTFEVNKLQLDGAEHFEGSGLFYAVRHVQQFAGKEVVISGGGDGALDWAAELAPICRQVTVVYRGEQFTHALEHQVERLKKHAVDVKLDSEIVALSGSDQLESVTVRDAVTEKEEHILTDALIVNHGFQYGLGGLEHWGLSLENNGIVVDQRMEASIKGIFAIGNAASYPQKFYLIAAGFVEGPTAVNSIKQDLDPEAPSQAMVSTHHERWHEQLD</sequence>
<comment type="cofactor">
    <cofactor evidence="6">
        <name>FAD</name>
        <dbReference type="ChEBI" id="CHEBI:57692"/>
    </cofactor>
    <text evidence="6">Binds 1 FAD per subunit.</text>
</comment>
<dbReference type="PANTHER" id="PTHR48105">
    <property type="entry name" value="THIOREDOXIN REDUCTASE 1-RELATED-RELATED"/>
    <property type="match status" value="1"/>
</dbReference>
<accession>A0ABW1WCL8</accession>
<keyword evidence="4 6" id="KW-0521">NADP</keyword>
<keyword evidence="3 6" id="KW-0274">FAD</keyword>
<evidence type="ECO:0000259" key="8">
    <source>
        <dbReference type="Pfam" id="PF07992"/>
    </source>
</evidence>
<feature type="binding site" evidence="6">
    <location>
        <position position="325"/>
    </location>
    <ligand>
        <name>FAD</name>
        <dbReference type="ChEBI" id="CHEBI:57692"/>
    </ligand>
</feature>
<gene>
    <name evidence="9" type="ORF">ACFP7A_06800</name>
</gene>
<evidence type="ECO:0000256" key="5">
    <source>
        <dbReference type="ARBA" id="ARBA00023002"/>
    </source>
</evidence>
<comment type="similarity">
    <text evidence="6">Belongs to the ferredoxin--NADP reductase type 2 family.</text>
</comment>
<dbReference type="InterPro" id="IPR023753">
    <property type="entry name" value="FAD/NAD-binding_dom"/>
</dbReference>
<keyword evidence="10" id="KW-1185">Reference proteome</keyword>
<reference evidence="10" key="1">
    <citation type="journal article" date="2019" name="Int. J. Syst. Evol. Microbiol.">
        <title>The Global Catalogue of Microorganisms (GCM) 10K type strain sequencing project: providing services to taxonomists for standard genome sequencing and annotation.</title>
        <authorList>
            <consortium name="The Broad Institute Genomics Platform"/>
            <consortium name="The Broad Institute Genome Sequencing Center for Infectious Disease"/>
            <person name="Wu L."/>
            <person name="Ma J."/>
        </authorList>
    </citation>
    <scope>NUCLEOTIDE SEQUENCE [LARGE SCALE GENOMIC DNA]</scope>
    <source>
        <strain evidence="10">CCUG 42001</strain>
    </source>
</reference>
<comment type="subunit">
    <text evidence="1 6">Homodimer.</text>
</comment>
<comment type="caution">
    <text evidence="9">The sequence shown here is derived from an EMBL/GenBank/DDBJ whole genome shotgun (WGS) entry which is preliminary data.</text>
</comment>
<dbReference type="InterPro" id="IPR022890">
    <property type="entry name" value="Fd--NADP_Rdtase_type_2"/>
</dbReference>
<dbReference type="InterPro" id="IPR050097">
    <property type="entry name" value="Ferredoxin-NADP_redctase_2"/>
</dbReference>
<dbReference type="Proteomes" id="UP001596267">
    <property type="component" value="Unassembled WGS sequence"/>
</dbReference>
<dbReference type="RefSeq" id="WP_253053482.1">
    <property type="nucleotide sequence ID" value="NZ_JAMXWN010000004.1"/>
</dbReference>
<dbReference type="EC" id="1.18.1.2" evidence="6"/>
<evidence type="ECO:0000256" key="7">
    <source>
        <dbReference type="SAM" id="MobiDB-lite"/>
    </source>
</evidence>
<comment type="caution">
    <text evidence="6">Lacks conserved residue(s) required for the propagation of feature annotation.</text>
</comment>
<dbReference type="InterPro" id="IPR036188">
    <property type="entry name" value="FAD/NAD-bd_sf"/>
</dbReference>
<dbReference type="EMBL" id="JBHSTQ010000005">
    <property type="protein sequence ID" value="MFC6386302.1"/>
    <property type="molecule type" value="Genomic_DNA"/>
</dbReference>
<name>A0ABW1WCL8_9BACL</name>
<keyword evidence="5 6" id="KW-0560">Oxidoreductase</keyword>
<feature type="binding site" evidence="6">
    <location>
        <position position="122"/>
    </location>
    <ligand>
        <name>FAD</name>
        <dbReference type="ChEBI" id="CHEBI:57692"/>
    </ligand>
</feature>
<dbReference type="Gene3D" id="3.50.50.60">
    <property type="entry name" value="FAD/NAD(P)-binding domain"/>
    <property type="match status" value="2"/>
</dbReference>
<evidence type="ECO:0000256" key="4">
    <source>
        <dbReference type="ARBA" id="ARBA00022857"/>
    </source>
</evidence>
<evidence type="ECO:0000256" key="3">
    <source>
        <dbReference type="ARBA" id="ARBA00022827"/>
    </source>
</evidence>
<proteinExistence type="inferred from homology"/>
<protein>
    <recommendedName>
        <fullName evidence="6">Ferredoxin--NADP reductase</fullName>
        <shortName evidence="6">FNR</shortName>
        <shortName evidence="6">Fd-NADP(+) reductase</shortName>
        <ecNumber evidence="6">1.18.1.2</ecNumber>
    </recommendedName>
</protein>
<evidence type="ECO:0000256" key="1">
    <source>
        <dbReference type="ARBA" id="ARBA00011738"/>
    </source>
</evidence>
<comment type="catalytic activity">
    <reaction evidence="6">
        <text>2 reduced [2Fe-2S]-[ferredoxin] + NADP(+) + H(+) = 2 oxidized [2Fe-2S]-[ferredoxin] + NADPH</text>
        <dbReference type="Rhea" id="RHEA:20125"/>
        <dbReference type="Rhea" id="RHEA-COMP:10000"/>
        <dbReference type="Rhea" id="RHEA-COMP:10001"/>
        <dbReference type="ChEBI" id="CHEBI:15378"/>
        <dbReference type="ChEBI" id="CHEBI:33737"/>
        <dbReference type="ChEBI" id="CHEBI:33738"/>
        <dbReference type="ChEBI" id="CHEBI:57783"/>
        <dbReference type="ChEBI" id="CHEBI:58349"/>
        <dbReference type="EC" id="1.18.1.2"/>
    </reaction>
</comment>
<dbReference type="HAMAP" id="MF_01685">
    <property type="entry name" value="FENR2"/>
    <property type="match status" value="1"/>
</dbReference>